<dbReference type="RefSeq" id="WP_123817989.1">
    <property type="nucleotide sequence ID" value="NZ_JBEYIY010000013.1"/>
</dbReference>
<reference evidence="1 2" key="1">
    <citation type="submission" date="2018-11" db="EMBL/GenBank/DDBJ databases">
        <title>Sequencing the genomes of 1000 actinobacteria strains.</title>
        <authorList>
            <person name="Klenk H.-P."/>
        </authorList>
    </citation>
    <scope>NUCLEOTIDE SEQUENCE [LARGE SCALE GENOMIC DNA]</scope>
    <source>
        <strain evidence="1 2">DSM 44781</strain>
    </source>
</reference>
<name>A0A3N4RK91_9ACTN</name>
<dbReference type="Proteomes" id="UP000266906">
    <property type="component" value="Unassembled WGS sequence"/>
</dbReference>
<evidence type="ECO:0000313" key="2">
    <source>
        <dbReference type="Proteomes" id="UP000266906"/>
    </source>
</evidence>
<comment type="caution">
    <text evidence="1">The sequence shown here is derived from an EMBL/GenBank/DDBJ whole genome shotgun (WGS) entry which is preliminary data.</text>
</comment>
<proteinExistence type="predicted"/>
<accession>A0A3N4RK91</accession>
<dbReference type="AlphaFoldDB" id="A0A3N4RK91"/>
<dbReference type="EMBL" id="RKQG01000001">
    <property type="protein sequence ID" value="RPE33842.1"/>
    <property type="molecule type" value="Genomic_DNA"/>
</dbReference>
<gene>
    <name evidence="1" type="ORF">EDD38_2145</name>
</gene>
<dbReference type="InterPro" id="IPR023393">
    <property type="entry name" value="START-like_dom_sf"/>
</dbReference>
<dbReference type="SUPFAM" id="SSF55961">
    <property type="entry name" value="Bet v1-like"/>
    <property type="match status" value="1"/>
</dbReference>
<evidence type="ECO:0000313" key="1">
    <source>
        <dbReference type="EMBL" id="RPE33842.1"/>
    </source>
</evidence>
<protein>
    <submittedName>
        <fullName evidence="1">Uncharacterized protein YndB with AHSA1/START domain</fullName>
    </submittedName>
</protein>
<sequence length="146" mass="15974">MFTIDETAPVIVRLSTVIDAPLDRVWALHTDIDAWAAWNADVDHAELDGPLLPGNSFHWKTHGLDITSTVRELVPGERLVWGGPANGIEGVHVWTFEQTGNQVTVHTEESWAGAPVDAAADQLHQALEHSLTTWLASLKARAEQAD</sequence>
<organism evidence="1 2">
    <name type="scientific">Kitasatospora cineracea</name>
    <dbReference type="NCBI Taxonomy" id="88074"/>
    <lineage>
        <taxon>Bacteria</taxon>
        <taxon>Bacillati</taxon>
        <taxon>Actinomycetota</taxon>
        <taxon>Actinomycetes</taxon>
        <taxon>Kitasatosporales</taxon>
        <taxon>Streptomycetaceae</taxon>
        <taxon>Kitasatospora</taxon>
    </lineage>
</organism>
<dbReference type="InterPro" id="IPR019587">
    <property type="entry name" value="Polyketide_cyclase/dehydratase"/>
</dbReference>
<keyword evidence="2" id="KW-1185">Reference proteome</keyword>
<dbReference type="Pfam" id="PF10604">
    <property type="entry name" value="Polyketide_cyc2"/>
    <property type="match status" value="1"/>
</dbReference>
<dbReference type="Gene3D" id="3.30.530.20">
    <property type="match status" value="1"/>
</dbReference>